<dbReference type="SUPFAM" id="SSF51735">
    <property type="entry name" value="NAD(P)-binding Rossmann-fold domains"/>
    <property type="match status" value="1"/>
</dbReference>
<dbReference type="EMBL" id="CP029494">
    <property type="protein sequence ID" value="AWN21861.1"/>
    <property type="molecule type" value="Genomic_DNA"/>
</dbReference>
<protein>
    <submittedName>
        <fullName evidence="3">Dehydrogenase</fullName>
    </submittedName>
</protein>
<gene>
    <name evidence="3" type="ORF">DKM44_00265</name>
</gene>
<reference evidence="3 4" key="1">
    <citation type="submission" date="2018-05" db="EMBL/GenBank/DDBJ databases">
        <title>Complete Genome Sequence of Deinococcus sp. strain 17bor-2.</title>
        <authorList>
            <person name="Srinivasan S."/>
        </authorList>
    </citation>
    <scope>NUCLEOTIDE SEQUENCE [LARGE SCALE GENOMIC DNA]</scope>
    <source>
        <strain evidence="3 4">17bor-2</strain>
    </source>
</reference>
<comment type="similarity">
    <text evidence="1">Belongs to the short-chain dehydrogenases/reductases (SDR) family.</text>
</comment>
<dbReference type="OrthoDB" id="9803333at2"/>
<dbReference type="GO" id="GO:0016491">
    <property type="term" value="F:oxidoreductase activity"/>
    <property type="evidence" value="ECO:0007669"/>
    <property type="project" value="UniProtKB-KW"/>
</dbReference>
<dbReference type="PANTHER" id="PTHR24321:SF8">
    <property type="entry name" value="ESTRADIOL 17-BETA-DEHYDROGENASE 8-RELATED"/>
    <property type="match status" value="1"/>
</dbReference>
<proteinExistence type="inferred from homology"/>
<dbReference type="Pfam" id="PF13561">
    <property type="entry name" value="adh_short_C2"/>
    <property type="match status" value="1"/>
</dbReference>
<accession>A0A2Z3JEG9</accession>
<dbReference type="RefSeq" id="WP_109824434.1">
    <property type="nucleotide sequence ID" value="NZ_CP029494.1"/>
</dbReference>
<dbReference type="AlphaFoldDB" id="A0A2Z3JEG9"/>
<dbReference type="Proteomes" id="UP000245368">
    <property type="component" value="Chromosome"/>
</dbReference>
<keyword evidence="4" id="KW-1185">Reference proteome</keyword>
<dbReference type="InterPro" id="IPR002347">
    <property type="entry name" value="SDR_fam"/>
</dbReference>
<dbReference type="PANTHER" id="PTHR24321">
    <property type="entry name" value="DEHYDROGENASES, SHORT CHAIN"/>
    <property type="match status" value="1"/>
</dbReference>
<dbReference type="InterPro" id="IPR020904">
    <property type="entry name" value="Sc_DH/Rdtase_CS"/>
</dbReference>
<evidence type="ECO:0000256" key="2">
    <source>
        <dbReference type="ARBA" id="ARBA00023002"/>
    </source>
</evidence>
<dbReference type="KEGG" id="dez:DKM44_00265"/>
<dbReference type="InterPro" id="IPR036291">
    <property type="entry name" value="NAD(P)-bd_dom_sf"/>
</dbReference>
<dbReference type="Gene3D" id="3.40.50.720">
    <property type="entry name" value="NAD(P)-binding Rossmann-like Domain"/>
    <property type="match status" value="1"/>
</dbReference>
<evidence type="ECO:0000256" key="1">
    <source>
        <dbReference type="ARBA" id="ARBA00006484"/>
    </source>
</evidence>
<dbReference type="PRINTS" id="PR00081">
    <property type="entry name" value="GDHRDH"/>
</dbReference>
<organism evidence="3 4">
    <name type="scientific">Deinococcus irradiatisoli</name>
    <dbReference type="NCBI Taxonomy" id="2202254"/>
    <lineage>
        <taxon>Bacteria</taxon>
        <taxon>Thermotogati</taxon>
        <taxon>Deinococcota</taxon>
        <taxon>Deinococci</taxon>
        <taxon>Deinococcales</taxon>
        <taxon>Deinococcaceae</taxon>
        <taxon>Deinococcus</taxon>
    </lineage>
</organism>
<dbReference type="PROSITE" id="PS00061">
    <property type="entry name" value="ADH_SHORT"/>
    <property type="match status" value="1"/>
</dbReference>
<sequence>MTTTDWHPRVIVTGAAQGIGRAIAELFAGRGGKVLLLDLKEPAPLEGGITLQGDVTQAADRERAVQEVSQRWGGLDVLVNNAAYQGATGSLMDVSDDGWQRALDVNLTAPLRLSKACVPIMPQGSAVVHIASVQGLMAEQNNVAYTSSKAGLINLTRSMCLDLAPRGIRVNAVAPGAIATEELLKSVEATPDPEQTRQDYADLHALRRIGEPREVAELVYFLASPAASFITGVTVPVDGGMTASFMMAGRPV</sequence>
<evidence type="ECO:0000313" key="4">
    <source>
        <dbReference type="Proteomes" id="UP000245368"/>
    </source>
</evidence>
<dbReference type="CDD" id="cd05233">
    <property type="entry name" value="SDR_c"/>
    <property type="match status" value="1"/>
</dbReference>
<dbReference type="FunFam" id="3.40.50.720:FF:000084">
    <property type="entry name" value="Short-chain dehydrogenase reductase"/>
    <property type="match status" value="1"/>
</dbReference>
<name>A0A2Z3JEG9_9DEIO</name>
<dbReference type="PRINTS" id="PR00080">
    <property type="entry name" value="SDRFAMILY"/>
</dbReference>
<evidence type="ECO:0000313" key="3">
    <source>
        <dbReference type="EMBL" id="AWN21861.1"/>
    </source>
</evidence>
<keyword evidence="2" id="KW-0560">Oxidoreductase</keyword>